<keyword evidence="1" id="KW-0812">Transmembrane</keyword>
<sequence>MRPYTGRVMKRTPRERASRLWRWALATIALGLVAGIVGMLVPGVLAIVAPALFVVAIVVGGIATTITTRKPELVWIVAGILIFWVVNSAIYLHLLGLANNTLADVPSQEAIDLLSTLFVAGVGALIVAGLISVVAWVVRPGRWLSMNGPSGQS</sequence>
<gene>
    <name evidence="2" type="ORF">ABIE21_001377</name>
</gene>
<keyword evidence="3" id="KW-1185">Reference proteome</keyword>
<evidence type="ECO:0000313" key="3">
    <source>
        <dbReference type="Proteomes" id="UP001549257"/>
    </source>
</evidence>
<keyword evidence="1" id="KW-0472">Membrane</keyword>
<keyword evidence="1" id="KW-1133">Transmembrane helix</keyword>
<organism evidence="2 3">
    <name type="scientific">Conyzicola nivalis</name>
    <dbReference type="NCBI Taxonomy" id="1477021"/>
    <lineage>
        <taxon>Bacteria</taxon>
        <taxon>Bacillati</taxon>
        <taxon>Actinomycetota</taxon>
        <taxon>Actinomycetes</taxon>
        <taxon>Micrococcales</taxon>
        <taxon>Microbacteriaceae</taxon>
        <taxon>Conyzicola</taxon>
    </lineage>
</organism>
<reference evidence="2 3" key="1">
    <citation type="submission" date="2024-06" db="EMBL/GenBank/DDBJ databases">
        <title>Sorghum-associated microbial communities from plants grown in Nebraska, USA.</title>
        <authorList>
            <person name="Schachtman D."/>
        </authorList>
    </citation>
    <scope>NUCLEOTIDE SEQUENCE [LARGE SCALE GENOMIC DNA]</scope>
    <source>
        <strain evidence="2 3">2857</strain>
    </source>
</reference>
<comment type="caution">
    <text evidence="2">The sequence shown here is derived from an EMBL/GenBank/DDBJ whole genome shotgun (WGS) entry which is preliminary data.</text>
</comment>
<evidence type="ECO:0000313" key="2">
    <source>
        <dbReference type="EMBL" id="MET4581887.1"/>
    </source>
</evidence>
<feature type="transmembrane region" description="Helical" evidence="1">
    <location>
        <begin position="73"/>
        <end position="94"/>
    </location>
</feature>
<feature type="transmembrane region" description="Helical" evidence="1">
    <location>
        <begin position="47"/>
        <end position="66"/>
    </location>
</feature>
<accession>A0ABV2QLP3</accession>
<feature type="transmembrane region" description="Helical" evidence="1">
    <location>
        <begin position="114"/>
        <end position="138"/>
    </location>
</feature>
<feature type="transmembrane region" description="Helical" evidence="1">
    <location>
        <begin position="20"/>
        <end position="41"/>
    </location>
</feature>
<name>A0ABV2QLP3_9MICO</name>
<dbReference type="EMBL" id="JBEPSJ010000001">
    <property type="protein sequence ID" value="MET4581887.1"/>
    <property type="molecule type" value="Genomic_DNA"/>
</dbReference>
<protein>
    <submittedName>
        <fullName evidence="2">Uncharacterized membrane protein HdeD (DUF308 family)</fullName>
    </submittedName>
</protein>
<dbReference type="Proteomes" id="UP001549257">
    <property type="component" value="Unassembled WGS sequence"/>
</dbReference>
<evidence type="ECO:0000256" key="1">
    <source>
        <dbReference type="SAM" id="Phobius"/>
    </source>
</evidence>
<proteinExistence type="predicted"/>